<gene>
    <name evidence="1" type="ORF">EKO22_13030</name>
</gene>
<dbReference type="SUPFAM" id="SSF54593">
    <property type="entry name" value="Glyoxalase/Bleomycin resistance protein/Dihydroxybiphenyl dioxygenase"/>
    <property type="match status" value="1"/>
</dbReference>
<evidence type="ECO:0000313" key="1">
    <source>
        <dbReference type="EMBL" id="QFZ93110.2"/>
    </source>
</evidence>
<organism evidence="1">
    <name type="scientific">Synechococcus elongatus PCC 11802</name>
    <dbReference type="NCBI Taxonomy" id="2283154"/>
    <lineage>
        <taxon>Bacteria</taxon>
        <taxon>Bacillati</taxon>
        <taxon>Cyanobacteriota</taxon>
        <taxon>Cyanophyceae</taxon>
        <taxon>Synechococcales</taxon>
        <taxon>Synechococcaceae</taxon>
        <taxon>Synechococcus</taxon>
    </lineage>
</organism>
<accession>A0AAT9K096</accession>
<sequence>MTEPKRFHLAIAVADVAASVADYSQRLGQEPEVVIAGAYALWRTPQLNFSIRQTEPEQAGQLRHLGWEDPQAEAFECDRDCNGILWERFTADQQTTEIQATWTGSDYQKRC</sequence>
<protein>
    <recommendedName>
        <fullName evidence="2">Glyoxalase</fullName>
    </recommendedName>
</protein>
<proteinExistence type="predicted"/>
<name>A0AAT9K096_SYNEL</name>
<dbReference type="InterPro" id="IPR029068">
    <property type="entry name" value="Glyas_Bleomycin-R_OHBP_Dase"/>
</dbReference>
<dbReference type="EMBL" id="CP034671">
    <property type="protein sequence ID" value="QFZ93110.2"/>
    <property type="molecule type" value="Genomic_DNA"/>
</dbReference>
<dbReference type="RefSeq" id="WP_208678024.1">
    <property type="nucleotide sequence ID" value="NZ_CP034671.2"/>
</dbReference>
<reference evidence="1" key="1">
    <citation type="submission" date="2024-01" db="EMBL/GenBank/DDBJ databases">
        <title>Synechococcus elongatus PCC 11802, a close yet different native of Synechococcus elongatus PCC 11801.</title>
        <authorList>
            <person name="Jaiswal D."/>
            <person name="Sengupta A."/>
            <person name="Sengupta S."/>
            <person name="Pakrasi H.B."/>
            <person name="Wangikar P."/>
        </authorList>
    </citation>
    <scope>NUCLEOTIDE SEQUENCE</scope>
    <source>
        <strain evidence="1">PCC 11802</strain>
    </source>
</reference>
<evidence type="ECO:0008006" key="2">
    <source>
        <dbReference type="Google" id="ProtNLM"/>
    </source>
</evidence>
<dbReference type="Gene3D" id="3.10.180.10">
    <property type="entry name" value="2,3-Dihydroxybiphenyl 1,2-Dioxygenase, domain 1"/>
    <property type="match status" value="1"/>
</dbReference>
<dbReference type="AlphaFoldDB" id="A0AAT9K096"/>